<dbReference type="NCBIfam" id="NF033516">
    <property type="entry name" value="transpos_IS3"/>
    <property type="match status" value="1"/>
</dbReference>
<protein>
    <submittedName>
        <fullName evidence="2">IS3 family transposase</fullName>
    </submittedName>
</protein>
<dbReference type="InterPro" id="IPR001584">
    <property type="entry name" value="Integrase_cat-core"/>
</dbReference>
<dbReference type="Gene3D" id="3.30.420.10">
    <property type="entry name" value="Ribonuclease H-like superfamily/Ribonuclease H"/>
    <property type="match status" value="1"/>
</dbReference>
<proteinExistence type="predicted"/>
<dbReference type="EMBL" id="BNAH01000003">
    <property type="protein sequence ID" value="GHE84004.1"/>
    <property type="molecule type" value="Genomic_DNA"/>
</dbReference>
<dbReference type="Pfam" id="PF13333">
    <property type="entry name" value="rve_2"/>
    <property type="match status" value="1"/>
</dbReference>
<keyword evidence="3" id="KW-1185">Reference proteome</keyword>
<dbReference type="InterPro" id="IPR048020">
    <property type="entry name" value="Transpos_IS3"/>
</dbReference>
<gene>
    <name evidence="2" type="ORF">GCM10011501_10890</name>
</gene>
<name>A0ABQ3IKJ2_9GAMM</name>
<dbReference type="InterPro" id="IPR025948">
    <property type="entry name" value="HTH-like_dom"/>
</dbReference>
<dbReference type="PANTHER" id="PTHR46889:SF4">
    <property type="entry name" value="TRANSPOSASE INSO FOR INSERTION SEQUENCE ELEMENT IS911B-RELATED"/>
    <property type="match status" value="1"/>
</dbReference>
<organism evidence="2 3">
    <name type="scientific">Thalassotalea profundi</name>
    <dbReference type="NCBI Taxonomy" id="2036687"/>
    <lineage>
        <taxon>Bacteria</taxon>
        <taxon>Pseudomonadati</taxon>
        <taxon>Pseudomonadota</taxon>
        <taxon>Gammaproteobacteria</taxon>
        <taxon>Alteromonadales</taxon>
        <taxon>Colwelliaceae</taxon>
        <taxon>Thalassotalea</taxon>
    </lineage>
</organism>
<dbReference type="PROSITE" id="PS50994">
    <property type="entry name" value="INTEGRASE"/>
    <property type="match status" value="1"/>
</dbReference>
<dbReference type="InterPro" id="IPR050900">
    <property type="entry name" value="Transposase_IS3/IS150/IS904"/>
</dbReference>
<evidence type="ECO:0000313" key="2">
    <source>
        <dbReference type="EMBL" id="GHE84004.1"/>
    </source>
</evidence>
<dbReference type="InterPro" id="IPR036397">
    <property type="entry name" value="RNaseH_sf"/>
</dbReference>
<dbReference type="Pfam" id="PF00665">
    <property type="entry name" value="rve"/>
    <property type="match status" value="1"/>
</dbReference>
<accession>A0ABQ3IKJ2</accession>
<dbReference type="SUPFAM" id="SSF53098">
    <property type="entry name" value="Ribonuclease H-like"/>
    <property type="match status" value="1"/>
</dbReference>
<dbReference type="Pfam" id="PF13276">
    <property type="entry name" value="HTH_21"/>
    <property type="match status" value="1"/>
</dbReference>
<dbReference type="Proteomes" id="UP000626370">
    <property type="component" value="Unassembled WGS sequence"/>
</dbReference>
<dbReference type="InterPro" id="IPR012337">
    <property type="entry name" value="RNaseH-like_sf"/>
</dbReference>
<sequence length="235" mass="26929">MASGGTYGSPWIHADLREAGEQCSVNRVAKIMRQNKLKAQIGYKRRHIKGGKTSRIADNLLARQFNPPAPNQTWVSDITYVRTYEGFLYVATVMDLFSRRIVGWSMDKNMDKHLVIRALLMAVYQRQPKAEVMVHSDQGSQYGSADYLAFMKEHNLVPSMSRAGNYHDNAVAESFFATIKKQIIKRKIYSTRNDAKAEIFNFREMFHNPKKRHSHTGGVSPTKFEEAYFSELQTV</sequence>
<reference evidence="3" key="1">
    <citation type="journal article" date="2019" name="Int. J. Syst. Evol. Microbiol.">
        <title>The Global Catalogue of Microorganisms (GCM) 10K type strain sequencing project: providing services to taxonomists for standard genome sequencing and annotation.</title>
        <authorList>
            <consortium name="The Broad Institute Genomics Platform"/>
            <consortium name="The Broad Institute Genome Sequencing Center for Infectious Disease"/>
            <person name="Wu L."/>
            <person name="Ma J."/>
        </authorList>
    </citation>
    <scope>NUCLEOTIDE SEQUENCE [LARGE SCALE GENOMIC DNA]</scope>
    <source>
        <strain evidence="3">CGMCC 1.15922</strain>
    </source>
</reference>
<comment type="caution">
    <text evidence="2">The sequence shown here is derived from an EMBL/GenBank/DDBJ whole genome shotgun (WGS) entry which is preliminary data.</text>
</comment>
<feature type="domain" description="Integrase catalytic" evidence="1">
    <location>
        <begin position="66"/>
        <end position="229"/>
    </location>
</feature>
<dbReference type="PANTHER" id="PTHR46889">
    <property type="entry name" value="TRANSPOSASE INSF FOR INSERTION SEQUENCE IS3B-RELATED"/>
    <property type="match status" value="1"/>
</dbReference>
<evidence type="ECO:0000259" key="1">
    <source>
        <dbReference type="PROSITE" id="PS50994"/>
    </source>
</evidence>
<evidence type="ECO:0000313" key="3">
    <source>
        <dbReference type="Proteomes" id="UP000626370"/>
    </source>
</evidence>